<protein>
    <submittedName>
        <fullName evidence="2">Gem-associated protein 5</fullName>
    </submittedName>
</protein>
<dbReference type="PANTHER" id="PTHR46362">
    <property type="entry name" value="GEM-ASSOCIATED PROTEIN 5"/>
    <property type="match status" value="1"/>
</dbReference>
<gene>
    <name evidence="2" type="ORF">X975_25606</name>
</gene>
<dbReference type="EMBL" id="KK113669">
    <property type="protein sequence ID" value="KFM60769.1"/>
    <property type="molecule type" value="Genomic_DNA"/>
</dbReference>
<proteinExistence type="predicted"/>
<dbReference type="GO" id="GO:0003730">
    <property type="term" value="F:mRNA 3'-UTR binding"/>
    <property type="evidence" value="ECO:0007669"/>
    <property type="project" value="TreeGrafter"/>
</dbReference>
<evidence type="ECO:0000313" key="2">
    <source>
        <dbReference type="EMBL" id="KFM60769.1"/>
    </source>
</evidence>
<name>A0A087T6N0_STEMI</name>
<dbReference type="GO" id="GO:0005634">
    <property type="term" value="C:nucleus"/>
    <property type="evidence" value="ECO:0007669"/>
    <property type="project" value="TreeGrafter"/>
</dbReference>
<dbReference type="InterPro" id="IPR056421">
    <property type="entry name" value="TPR_GEMI5"/>
</dbReference>
<dbReference type="GO" id="GO:0000387">
    <property type="term" value="P:spliceosomal snRNP assembly"/>
    <property type="evidence" value="ECO:0007669"/>
    <property type="project" value="TreeGrafter"/>
</dbReference>
<dbReference type="OrthoDB" id="7326421at2759"/>
<dbReference type="GO" id="GO:0032797">
    <property type="term" value="C:SMN complex"/>
    <property type="evidence" value="ECO:0007669"/>
    <property type="project" value="TreeGrafter"/>
</dbReference>
<dbReference type="Proteomes" id="UP000054359">
    <property type="component" value="Unassembled WGS sequence"/>
</dbReference>
<evidence type="ECO:0000313" key="3">
    <source>
        <dbReference type="Proteomes" id="UP000054359"/>
    </source>
</evidence>
<accession>A0A087T6N0</accession>
<dbReference type="InterPro" id="IPR052640">
    <property type="entry name" value="Gemin-5"/>
</dbReference>
<keyword evidence="3" id="KW-1185">Reference proteome</keyword>
<feature type="non-terminal residue" evidence="2">
    <location>
        <position position="121"/>
    </location>
</feature>
<reference evidence="2 3" key="1">
    <citation type="submission" date="2013-11" db="EMBL/GenBank/DDBJ databases">
        <title>Genome sequencing of Stegodyphus mimosarum.</title>
        <authorList>
            <person name="Bechsgaard J."/>
        </authorList>
    </citation>
    <scope>NUCLEOTIDE SEQUENCE [LARGE SCALE GENOMIC DNA]</scope>
</reference>
<dbReference type="AlphaFoldDB" id="A0A087T6N0"/>
<dbReference type="STRING" id="407821.A0A087T6N0"/>
<feature type="domain" description="Gem-associated protein 5 TPR" evidence="1">
    <location>
        <begin position="1"/>
        <end position="118"/>
    </location>
</feature>
<organism evidence="2 3">
    <name type="scientific">Stegodyphus mimosarum</name>
    <name type="common">African social velvet spider</name>
    <dbReference type="NCBI Taxonomy" id="407821"/>
    <lineage>
        <taxon>Eukaryota</taxon>
        <taxon>Metazoa</taxon>
        <taxon>Ecdysozoa</taxon>
        <taxon>Arthropoda</taxon>
        <taxon>Chelicerata</taxon>
        <taxon>Arachnida</taxon>
        <taxon>Araneae</taxon>
        <taxon>Araneomorphae</taxon>
        <taxon>Entelegynae</taxon>
        <taxon>Eresoidea</taxon>
        <taxon>Eresidae</taxon>
        <taxon>Stegodyphus</taxon>
    </lineage>
</organism>
<evidence type="ECO:0000259" key="1">
    <source>
        <dbReference type="Pfam" id="PF23774"/>
    </source>
</evidence>
<dbReference type="PANTHER" id="PTHR46362:SF1">
    <property type="entry name" value="GEM-ASSOCIATED PROTEIN 5"/>
    <property type="match status" value="1"/>
</dbReference>
<dbReference type="Pfam" id="PF23774">
    <property type="entry name" value="TPR_GEMI5"/>
    <property type="match status" value="1"/>
</dbReference>
<sequence>MCEKYAKQLCEEQLYFKAAMYLMMCGKVYDAVNIMAEKSDPIDALAMAKVNLPESDPVILEVLQACAVKYAKQMRPEGEAKCYVALNEPLRAAKILCSIPSAKHAKVAAHVCKKFGLKKEA</sequence>